<reference evidence="2 5" key="2">
    <citation type="submission" date="2017-12" db="EMBL/GenBank/DDBJ databases">
        <title>Pharmacopeia of the Arctic Ocean.</title>
        <authorList>
            <person name="Collins E."/>
            <person name="Ducluzeau A.-L."/>
        </authorList>
    </citation>
    <scope>NUCLEOTIDE SEQUENCE [LARGE SCALE GENOMIC DNA]</scope>
    <source>
        <strain evidence="2 5">DSM 23325</strain>
    </source>
</reference>
<name>A0A1I0VDT9_9ACTN</name>
<dbReference type="OrthoDB" id="1160166at2"/>
<dbReference type="AlphaFoldDB" id="A0A1I0VDT9"/>
<dbReference type="Pfam" id="PF14329">
    <property type="entry name" value="DUF4386"/>
    <property type="match status" value="1"/>
</dbReference>
<protein>
    <submittedName>
        <fullName evidence="2">DUF4386 domain-containing protein</fullName>
    </submittedName>
</protein>
<feature type="transmembrane region" description="Helical" evidence="1">
    <location>
        <begin position="184"/>
        <end position="202"/>
    </location>
</feature>
<dbReference type="Proteomes" id="UP000233565">
    <property type="component" value="Unassembled WGS sequence"/>
</dbReference>
<feature type="transmembrane region" description="Helical" evidence="1">
    <location>
        <begin position="31"/>
        <end position="52"/>
    </location>
</feature>
<keyword evidence="1" id="KW-0472">Membrane</keyword>
<evidence type="ECO:0000313" key="5">
    <source>
        <dbReference type="Proteomes" id="UP000233565"/>
    </source>
</evidence>
<evidence type="ECO:0000313" key="2">
    <source>
        <dbReference type="EMBL" id="PKH37187.1"/>
    </source>
</evidence>
<dbReference type="Proteomes" id="UP000199113">
    <property type="component" value="Unassembled WGS sequence"/>
</dbReference>
<reference evidence="3" key="1">
    <citation type="submission" date="2016-10" db="EMBL/GenBank/DDBJ databases">
        <authorList>
            <person name="de Groot N.N."/>
        </authorList>
    </citation>
    <scope>NUCLEOTIDE SEQUENCE [LARGE SCALE GENOMIC DNA]</scope>
    <source>
        <strain evidence="3">CGMCC 1.10697</strain>
    </source>
</reference>
<dbReference type="EMBL" id="PJBV01000035">
    <property type="protein sequence ID" value="PKH37187.1"/>
    <property type="molecule type" value="Genomic_DNA"/>
</dbReference>
<dbReference type="STRING" id="748909.SAMN05192575_101112"/>
<dbReference type="EMBL" id="FOKC01000001">
    <property type="protein sequence ID" value="SFA73756.1"/>
    <property type="molecule type" value="Genomic_DNA"/>
</dbReference>
<proteinExistence type="predicted"/>
<keyword evidence="1" id="KW-0812">Transmembrane</keyword>
<evidence type="ECO:0000256" key="1">
    <source>
        <dbReference type="SAM" id="Phobius"/>
    </source>
</evidence>
<dbReference type="InterPro" id="IPR025495">
    <property type="entry name" value="DUF4386"/>
</dbReference>
<gene>
    <name evidence="2" type="ORF">CXG46_16980</name>
    <name evidence="3" type="ORF">SAMN05192575_101112</name>
</gene>
<evidence type="ECO:0000313" key="3">
    <source>
        <dbReference type="EMBL" id="SFA73756.1"/>
    </source>
</evidence>
<feature type="transmembrane region" description="Helical" evidence="1">
    <location>
        <begin position="104"/>
        <end position="132"/>
    </location>
</feature>
<sequence length="236" mass="24519">MSATRTATASTTTARPDAPWATRRTAGVTGALYLALAVAGGIGFLVVRPMLADADAAVTLAHLREHETLARVGLALEMALVVFQALAALWFFRLFHAVDDFAAAAIAVFGVLNSVAVLASAACLATALEAALGGAGGDPGTPQLMYELSENFWGVGNLFFGLWLVPMGICVLRSGTMPRLLGRVLVVGGAGYVLSGFVAYLWPDLALVPDLLVAPATVGELWMVGYLLVRGTGTRS</sequence>
<keyword evidence="1" id="KW-1133">Transmembrane helix</keyword>
<dbReference type="RefSeq" id="WP_091193039.1">
    <property type="nucleotide sequence ID" value="NZ_FOKC01000001.1"/>
</dbReference>
<evidence type="ECO:0000313" key="4">
    <source>
        <dbReference type="Proteomes" id="UP000199113"/>
    </source>
</evidence>
<feature type="transmembrane region" description="Helical" evidence="1">
    <location>
        <begin position="208"/>
        <end position="229"/>
    </location>
</feature>
<feature type="transmembrane region" description="Helical" evidence="1">
    <location>
        <begin position="152"/>
        <end position="172"/>
    </location>
</feature>
<accession>A0A1I0VDT9</accession>
<organism evidence="3 4">
    <name type="scientific">Nocardioides alpinus</name>
    <dbReference type="NCBI Taxonomy" id="748909"/>
    <lineage>
        <taxon>Bacteria</taxon>
        <taxon>Bacillati</taxon>
        <taxon>Actinomycetota</taxon>
        <taxon>Actinomycetes</taxon>
        <taxon>Propionibacteriales</taxon>
        <taxon>Nocardioidaceae</taxon>
        <taxon>Nocardioides</taxon>
    </lineage>
</organism>
<keyword evidence="5" id="KW-1185">Reference proteome</keyword>
<feature type="transmembrane region" description="Helical" evidence="1">
    <location>
        <begin position="72"/>
        <end position="92"/>
    </location>
</feature>